<feature type="domain" description="Phosphotransferase system EIIC" evidence="9">
    <location>
        <begin position="29"/>
        <end position="333"/>
    </location>
</feature>
<dbReference type="PANTHER" id="PTHR40063:SF1">
    <property type="entry name" value="MEMBRANE PROTEIN"/>
    <property type="match status" value="1"/>
</dbReference>
<feature type="transmembrane region" description="Helical" evidence="8">
    <location>
        <begin position="254"/>
        <end position="276"/>
    </location>
</feature>
<protein>
    <submittedName>
        <fullName evidence="10">PTS sugar transporter subunit IIC</fullName>
    </submittedName>
</protein>
<feature type="transmembrane region" description="Helical" evidence="8">
    <location>
        <begin position="172"/>
        <end position="200"/>
    </location>
</feature>
<evidence type="ECO:0000256" key="1">
    <source>
        <dbReference type="ARBA" id="ARBA00004651"/>
    </source>
</evidence>
<keyword evidence="4 10" id="KW-0762">Sugar transport</keyword>
<name>A0A418HR47_STAGA</name>
<reference evidence="10 11" key="1">
    <citation type="journal article" date="2016" name="Front. Microbiol.">
        <title>Comprehensive Phylogenetic Analysis of Bovine Non-aureus Staphylococci Species Based on Whole-Genome Sequencing.</title>
        <authorList>
            <person name="Naushad S."/>
            <person name="Barkema H.W."/>
            <person name="Luby C."/>
            <person name="Condas L.A."/>
            <person name="Nobrega D.B."/>
            <person name="Carson D.A."/>
            <person name="De Buck J."/>
        </authorList>
    </citation>
    <scope>NUCLEOTIDE SEQUENCE [LARGE SCALE GENOMIC DNA]</scope>
    <source>
        <strain evidence="10 11">SNUC 1388</strain>
    </source>
</reference>
<organism evidence="10 11">
    <name type="scientific">Staphylococcus gallinarum</name>
    <dbReference type="NCBI Taxonomy" id="1293"/>
    <lineage>
        <taxon>Bacteria</taxon>
        <taxon>Bacillati</taxon>
        <taxon>Bacillota</taxon>
        <taxon>Bacilli</taxon>
        <taxon>Bacillales</taxon>
        <taxon>Staphylococcaceae</taxon>
        <taxon>Staphylococcus</taxon>
    </lineage>
</organism>
<dbReference type="GO" id="GO:0008982">
    <property type="term" value="F:protein-N(PI)-phosphohistidine-sugar phosphotransferase activity"/>
    <property type="evidence" value="ECO:0007669"/>
    <property type="project" value="InterPro"/>
</dbReference>
<dbReference type="GO" id="GO:0009401">
    <property type="term" value="P:phosphoenolpyruvate-dependent sugar phosphotransferase system"/>
    <property type="evidence" value="ECO:0007669"/>
    <property type="project" value="InterPro"/>
</dbReference>
<keyword evidence="2" id="KW-0813">Transport</keyword>
<dbReference type="GO" id="GO:0005886">
    <property type="term" value="C:plasma membrane"/>
    <property type="evidence" value="ECO:0007669"/>
    <property type="project" value="UniProtKB-SubCell"/>
</dbReference>
<feature type="transmembrane region" description="Helical" evidence="8">
    <location>
        <begin position="206"/>
        <end position="224"/>
    </location>
</feature>
<keyword evidence="3" id="KW-1003">Cell membrane</keyword>
<evidence type="ECO:0000256" key="4">
    <source>
        <dbReference type="ARBA" id="ARBA00022597"/>
    </source>
</evidence>
<feature type="transmembrane region" description="Helical" evidence="8">
    <location>
        <begin position="130"/>
        <end position="152"/>
    </location>
</feature>
<sequence>MKLLIGVLFLGLVLYLFTLFTSKAPKGGKAMGALANAAIASFLVEAFHKYVGGDLMGMDYLGQLGNIAGGLGGVAAAGLVALALGVSPVYAFVIAVACGNMDLLPGFIAGYLMSFVMLWIEEKFPDGLDLIASIVIVAPLARLLATASTPVVDATLLQIGNIIKDSTHSSPILMGIVLGGIITVVATAPLSSMALTALLGLTGTPMAIGALAVFASSFLNFVLFKKLKFGDRKTTIAVAIEPLSQADIVTANPVPVYVTNFVGGAISGIIIALFGLVNNATGTATPIAGLMVMFGFNNALTVILVALLCAICSGVCGYLGALVFKRYPIVTKAELADDAMPKKVKHYYELKRKYAESIA</sequence>
<feature type="transmembrane region" description="Helical" evidence="8">
    <location>
        <begin position="296"/>
        <end position="324"/>
    </location>
</feature>
<gene>
    <name evidence="10" type="ORF">BUZ01_05225</name>
</gene>
<keyword evidence="7 8" id="KW-0472">Membrane</keyword>
<dbReference type="Proteomes" id="UP000283576">
    <property type="component" value="Unassembled WGS sequence"/>
</dbReference>
<dbReference type="AlphaFoldDB" id="A0A418HR47"/>
<dbReference type="Pfam" id="PF13303">
    <property type="entry name" value="PTS_EIIC_2"/>
    <property type="match status" value="1"/>
</dbReference>
<evidence type="ECO:0000313" key="11">
    <source>
        <dbReference type="Proteomes" id="UP000283576"/>
    </source>
</evidence>
<evidence type="ECO:0000256" key="6">
    <source>
        <dbReference type="ARBA" id="ARBA00022989"/>
    </source>
</evidence>
<comment type="caution">
    <text evidence="10">The sequence shown here is derived from an EMBL/GenBank/DDBJ whole genome shotgun (WGS) entry which is preliminary data.</text>
</comment>
<feature type="transmembrane region" description="Helical" evidence="8">
    <location>
        <begin position="89"/>
        <end position="118"/>
    </location>
</feature>
<dbReference type="EMBL" id="QXRZ01000002">
    <property type="protein sequence ID" value="RIL44035.1"/>
    <property type="molecule type" value="Genomic_DNA"/>
</dbReference>
<evidence type="ECO:0000256" key="5">
    <source>
        <dbReference type="ARBA" id="ARBA00022692"/>
    </source>
</evidence>
<dbReference type="InterPro" id="IPR003352">
    <property type="entry name" value="PTS_EIIC"/>
</dbReference>
<evidence type="ECO:0000256" key="2">
    <source>
        <dbReference type="ARBA" id="ARBA00022448"/>
    </source>
</evidence>
<evidence type="ECO:0000256" key="3">
    <source>
        <dbReference type="ARBA" id="ARBA00022475"/>
    </source>
</evidence>
<evidence type="ECO:0000259" key="9">
    <source>
        <dbReference type="Pfam" id="PF13303"/>
    </source>
</evidence>
<keyword evidence="5 8" id="KW-0812">Transmembrane</keyword>
<comment type="subcellular location">
    <subcellularLocation>
        <location evidence="1">Cell membrane</location>
        <topology evidence="1">Multi-pass membrane protein</topology>
    </subcellularLocation>
</comment>
<accession>A0A418HR47</accession>
<evidence type="ECO:0000313" key="10">
    <source>
        <dbReference type="EMBL" id="RIL44035.1"/>
    </source>
</evidence>
<dbReference type="PANTHER" id="PTHR40063">
    <property type="entry name" value="MEMBRANE PROTEIN-RELATED"/>
    <property type="match status" value="1"/>
</dbReference>
<proteinExistence type="predicted"/>
<keyword evidence="6 8" id="KW-1133">Transmembrane helix</keyword>
<evidence type="ECO:0000256" key="7">
    <source>
        <dbReference type="ARBA" id="ARBA00023136"/>
    </source>
</evidence>
<evidence type="ECO:0000256" key="8">
    <source>
        <dbReference type="SAM" id="Phobius"/>
    </source>
</evidence>
<dbReference type="RefSeq" id="WP_107527606.1">
    <property type="nucleotide sequence ID" value="NZ_CP086207.1"/>
</dbReference>